<comment type="caution">
    <text evidence="1">The sequence shown here is derived from an EMBL/GenBank/DDBJ whole genome shotgun (WGS) entry which is preliminary data.</text>
</comment>
<dbReference type="eggNOG" id="ENOG5031SJ9">
    <property type="taxonomic scope" value="Bacteria"/>
</dbReference>
<accession>N9DYB8</accession>
<name>N9DYB8_9GAMM</name>
<protein>
    <submittedName>
        <fullName evidence="1">Uncharacterized protein</fullName>
    </submittedName>
</protein>
<dbReference type="EMBL" id="APQL01000013">
    <property type="protein sequence ID" value="ENW02927.1"/>
    <property type="molecule type" value="Genomic_DNA"/>
</dbReference>
<evidence type="ECO:0000313" key="1">
    <source>
        <dbReference type="EMBL" id="ENW02927.1"/>
    </source>
</evidence>
<reference evidence="1 2" key="1">
    <citation type="submission" date="2013-02" db="EMBL/GenBank/DDBJ databases">
        <title>The Genome Sequence of Acinetobacter beijerinckii CIP 110307.</title>
        <authorList>
            <consortium name="The Broad Institute Genome Sequencing Platform"/>
            <consortium name="The Broad Institute Genome Sequencing Center for Infectious Disease"/>
            <person name="Cerqueira G."/>
            <person name="Feldgarden M."/>
            <person name="Courvalin P."/>
            <person name="Perichon B."/>
            <person name="Grillot-Courvalin C."/>
            <person name="Clermont D."/>
            <person name="Rocha E."/>
            <person name="Yoon E.-J."/>
            <person name="Nemec A."/>
            <person name="Walker B."/>
            <person name="Young S.K."/>
            <person name="Zeng Q."/>
            <person name="Gargeya S."/>
            <person name="Fitzgerald M."/>
            <person name="Haas B."/>
            <person name="Abouelleil A."/>
            <person name="Alvarado L."/>
            <person name="Arachchi H.M."/>
            <person name="Berlin A.M."/>
            <person name="Chapman S.B."/>
            <person name="Dewar J."/>
            <person name="Goldberg J."/>
            <person name="Griggs A."/>
            <person name="Gujja S."/>
            <person name="Hansen M."/>
            <person name="Howarth C."/>
            <person name="Imamovic A."/>
            <person name="Larimer J."/>
            <person name="McCowan C."/>
            <person name="Murphy C."/>
            <person name="Neiman D."/>
            <person name="Pearson M."/>
            <person name="Priest M."/>
            <person name="Roberts A."/>
            <person name="Saif S."/>
            <person name="Shea T."/>
            <person name="Sisk P."/>
            <person name="Sykes S."/>
            <person name="Wortman J."/>
            <person name="Nusbaum C."/>
            <person name="Birren B."/>
        </authorList>
    </citation>
    <scope>NUCLEOTIDE SEQUENCE [LARGE SCALE GENOMIC DNA]</scope>
    <source>
        <strain evidence="1 2">CIP 110307</strain>
    </source>
</reference>
<organism evidence="1 2">
    <name type="scientific">Acinetobacter beijerinckii CIP 110307</name>
    <dbReference type="NCBI Taxonomy" id="1217648"/>
    <lineage>
        <taxon>Bacteria</taxon>
        <taxon>Pseudomonadati</taxon>
        <taxon>Pseudomonadota</taxon>
        <taxon>Gammaproteobacteria</taxon>
        <taxon>Moraxellales</taxon>
        <taxon>Moraxellaceae</taxon>
        <taxon>Acinetobacter</taxon>
    </lineage>
</organism>
<gene>
    <name evidence="1" type="ORF">F933_03333</name>
</gene>
<proteinExistence type="predicted"/>
<dbReference type="Proteomes" id="UP000017670">
    <property type="component" value="Unassembled WGS sequence"/>
</dbReference>
<sequence>MNHNYSAVFKKLGIITLEEFRSNVIDFFENGQKYNIIITELDSLSEEEVYNHLNDYSSAAMIPCHNKEQFETAYRSFERMFNIGGGVSTYFLIEPVAEKQNKQQGYFFNNLTMPVFAISNIFTDTDKIFINSIKDFKRNPKENFKLYDFLIELEERVKEEFKNRAKGYDNLLDANWLLGNGAFIPDNLISFEDEQREQLFELVIYCNIIAVNHFLLPSELKKIKVTQDELHVLIKYLNCILDLNFKYSISNLKIGTLTEYEILSEGYYFIEKLDSDEVDEIFNERDYKIYLMRVEEGKYLPETIREIHDSYNNGWVYDLRDIIENLSDFIDTSGVQFLARLSK</sequence>
<keyword evidence="2" id="KW-1185">Reference proteome</keyword>
<dbReference type="PATRIC" id="fig|1217648.3.peg.3243"/>
<evidence type="ECO:0000313" key="2">
    <source>
        <dbReference type="Proteomes" id="UP000017670"/>
    </source>
</evidence>
<dbReference type="RefSeq" id="WP_005063289.1">
    <property type="nucleotide sequence ID" value="NZ_KB849767.1"/>
</dbReference>
<dbReference type="GeneID" id="29858289"/>
<dbReference type="HOGENOM" id="CLU_808041_0_0_6"/>
<dbReference type="STRING" id="262668.GCA_000931715_00093"/>
<dbReference type="AlphaFoldDB" id="N9DYB8"/>